<keyword evidence="3" id="KW-0862">Zinc</keyword>
<reference evidence="6" key="1">
    <citation type="journal article" date="2012" name="Nature">
        <title>The tomato genome sequence provides insights into fleshy fruit evolution.</title>
        <authorList>
            <consortium name="Tomato Genome Consortium"/>
        </authorList>
    </citation>
    <scope>NUCLEOTIDE SEQUENCE [LARGE SCALE GENOMIC DNA]</scope>
    <source>
        <strain evidence="6">cv. Heinz 1706</strain>
    </source>
</reference>
<protein>
    <recommendedName>
        <fullName evidence="5">FLZ-type domain-containing protein</fullName>
    </recommendedName>
</protein>
<dbReference type="InterPro" id="IPR007650">
    <property type="entry name" value="Zf-FLZ_dom"/>
</dbReference>
<dbReference type="Proteomes" id="UP000004994">
    <property type="component" value="Chromosome 3"/>
</dbReference>
<dbReference type="PROSITE" id="PS51795">
    <property type="entry name" value="ZF_FLZ"/>
    <property type="match status" value="1"/>
</dbReference>
<evidence type="ECO:0000259" key="5">
    <source>
        <dbReference type="PROSITE" id="PS51795"/>
    </source>
</evidence>
<evidence type="ECO:0000256" key="2">
    <source>
        <dbReference type="ARBA" id="ARBA00022723"/>
    </source>
</evidence>
<dbReference type="Gramene" id="Solyc03g123460.3.1">
    <property type="protein sequence ID" value="Solyc03g123460.3.1"/>
    <property type="gene ID" value="Solyc03g123460.3"/>
</dbReference>
<proteinExistence type="inferred from homology"/>
<dbReference type="PaxDb" id="4081-Solyc03g123460.2.1"/>
<feature type="zinc finger region" description="FLZ-type" evidence="4">
    <location>
        <begin position="99"/>
        <end position="143"/>
    </location>
</feature>
<gene>
    <name evidence="6" type="primary">LOC101249443</name>
</gene>
<dbReference type="OMA" id="CFLKYCF"/>
<dbReference type="PANTHER" id="PTHR47847:SF3">
    <property type="entry name" value="FLZ-TYPE DOMAIN-CONTAINING PROTEIN"/>
    <property type="match status" value="1"/>
</dbReference>
<comment type="similarity">
    <text evidence="1">Belongs to the FLZ family.</text>
</comment>
<accession>A0A3Q7FWI2</accession>
<dbReference type="PANTHER" id="PTHR47847">
    <property type="entry name" value="FCS-LIKE ZINC FINGER 17"/>
    <property type="match status" value="1"/>
</dbReference>
<dbReference type="InterPro" id="IPR044181">
    <property type="entry name" value="FLZ17/18"/>
</dbReference>
<organism evidence="6">
    <name type="scientific">Solanum lycopersicum</name>
    <name type="common">Tomato</name>
    <name type="synonym">Lycopersicon esculentum</name>
    <dbReference type="NCBI Taxonomy" id="4081"/>
    <lineage>
        <taxon>Eukaryota</taxon>
        <taxon>Viridiplantae</taxon>
        <taxon>Streptophyta</taxon>
        <taxon>Embryophyta</taxon>
        <taxon>Tracheophyta</taxon>
        <taxon>Spermatophyta</taxon>
        <taxon>Magnoliopsida</taxon>
        <taxon>eudicotyledons</taxon>
        <taxon>Gunneridae</taxon>
        <taxon>Pentapetalae</taxon>
        <taxon>asterids</taxon>
        <taxon>lamiids</taxon>
        <taxon>Solanales</taxon>
        <taxon>Solanaceae</taxon>
        <taxon>Solanoideae</taxon>
        <taxon>Solaneae</taxon>
        <taxon>Solanum</taxon>
        <taxon>Solanum subgen. Lycopersicon</taxon>
    </lineage>
</organism>
<dbReference type="EnsemblPlants" id="Solyc03g123460.3.1">
    <property type="protein sequence ID" value="Solyc03g123460.3.1"/>
    <property type="gene ID" value="Solyc03g123460.3"/>
</dbReference>
<evidence type="ECO:0000256" key="4">
    <source>
        <dbReference type="PROSITE-ProRule" id="PRU01131"/>
    </source>
</evidence>
<dbReference type="STRING" id="4081.A0A3Q7FWI2"/>
<evidence type="ECO:0000256" key="3">
    <source>
        <dbReference type="ARBA" id="ARBA00022771"/>
    </source>
</evidence>
<sequence length="197" mass="23108">CLSPTSLSIYTLHFIYLPIKYRSVLTSSFPQFLPYYPKKNKKKMGQKSVAVGLKILINQKKICQGKAVLIMYSSRFTKVKPIFHTNPTQSISIQHNNCCFLKYCFLCNKTLRLDKEVYMYKGDLGFCSVECRNRQIYLDEIKELETCTKSMLRSFRRCGDDNRRRCSETSALLEEYNQRRNPIAYSKKNTRPIFTLS</sequence>
<name>A0A3Q7FWI2_SOLLC</name>
<evidence type="ECO:0000313" key="7">
    <source>
        <dbReference type="Proteomes" id="UP000004994"/>
    </source>
</evidence>
<reference evidence="6" key="2">
    <citation type="submission" date="2019-01" db="UniProtKB">
        <authorList>
            <consortium name="EnsemblPlants"/>
        </authorList>
    </citation>
    <scope>IDENTIFICATION</scope>
    <source>
        <strain evidence="6">cv. Heinz 1706</strain>
    </source>
</reference>
<keyword evidence="7" id="KW-1185">Reference proteome</keyword>
<dbReference type="AlphaFoldDB" id="A0A3Q7FWI2"/>
<evidence type="ECO:0000256" key="1">
    <source>
        <dbReference type="ARBA" id="ARBA00009374"/>
    </source>
</evidence>
<dbReference type="GO" id="GO:0008270">
    <property type="term" value="F:zinc ion binding"/>
    <property type="evidence" value="ECO:0007669"/>
    <property type="project" value="UniProtKB-KW"/>
</dbReference>
<keyword evidence="3" id="KW-0863">Zinc-finger</keyword>
<keyword evidence="2" id="KW-0479">Metal-binding</keyword>
<evidence type="ECO:0000313" key="6">
    <source>
        <dbReference type="EnsemblPlants" id="Solyc03g123460.3.1"/>
    </source>
</evidence>
<dbReference type="Pfam" id="PF04570">
    <property type="entry name" value="zf-FLZ"/>
    <property type="match status" value="1"/>
</dbReference>
<feature type="domain" description="FLZ-type" evidence="5">
    <location>
        <begin position="99"/>
        <end position="143"/>
    </location>
</feature>
<dbReference type="InParanoid" id="A0A3Q7FWI2"/>